<keyword evidence="7" id="KW-0819">tRNA processing</keyword>
<reference evidence="12 13" key="1">
    <citation type="submission" date="2016-10" db="EMBL/GenBank/DDBJ databases">
        <title>Proteomics and genomics reveal pathogen-plant mechanisms compatible with a hemibiotrophic lifestyle of Diplodia corticola.</title>
        <authorList>
            <person name="Fernandes I."/>
            <person name="De Jonge R."/>
            <person name="Van De Peer Y."/>
            <person name="Devreese B."/>
            <person name="Alves A."/>
            <person name="Esteves A.C."/>
        </authorList>
    </citation>
    <scope>NUCLEOTIDE SEQUENCE [LARGE SCALE GENOMIC DNA]</scope>
    <source>
        <strain evidence="12 13">CBS 112549</strain>
    </source>
</reference>
<dbReference type="PANTHER" id="PTHR12133:SF2">
    <property type="entry name" value="TRNA (ADENINE(58)-N(1))-METHYLTRANSFERASE CATALYTIC SUBUNIT TRMT61A"/>
    <property type="match status" value="1"/>
</dbReference>
<feature type="region of interest" description="Disordered" evidence="10">
    <location>
        <begin position="397"/>
        <end position="432"/>
    </location>
</feature>
<dbReference type="RefSeq" id="XP_020129641.1">
    <property type="nucleotide sequence ID" value="XM_020274281.1"/>
</dbReference>
<keyword evidence="6" id="KW-0949">S-adenosyl-L-methionine</keyword>
<dbReference type="InterPro" id="IPR049470">
    <property type="entry name" value="TRM61_C"/>
</dbReference>
<evidence type="ECO:0000313" key="13">
    <source>
        <dbReference type="Proteomes" id="UP000183809"/>
    </source>
</evidence>
<evidence type="ECO:0000256" key="6">
    <source>
        <dbReference type="ARBA" id="ARBA00022691"/>
    </source>
</evidence>
<dbReference type="SUPFAM" id="SSF53335">
    <property type="entry name" value="S-adenosyl-L-methionine-dependent methyltransferases"/>
    <property type="match status" value="1"/>
</dbReference>
<comment type="caution">
    <text evidence="12">The sequence shown here is derived from an EMBL/GenBank/DDBJ whole genome shotgun (WGS) entry which is preliminary data.</text>
</comment>
<evidence type="ECO:0000256" key="5">
    <source>
        <dbReference type="ARBA" id="ARBA00022679"/>
    </source>
</evidence>
<dbReference type="AlphaFoldDB" id="A0A1J9S141"/>
<sequence length="511" mass="56550">MPSFRPSPFLDPGAKTRDGQLALVHLSREHLTPVVINASPDAESLYAEGCVVNTRFGSFPHSTLVNVPWGMQVRAANVDTGRRGRKSNKKRKREENAQGDDDDSTAKDVGFASTGFTHLIPPTPETWTISLPHRTQVVYTPDYSYVLQRLRVRPGDTLIEAGAGSGSFTHASVRATFSGYPLAEAEEPAQEPAQANGAEGGKKKRKKYGHVYSFEYHEPRAVTLKEELKEHGMDQLVTVTHADVYNDGFSAPEDGTVPQADAVFLDLPAPWMALKHLTRNPTSATSANTASNTPEPTSEAPAGFRSPLNPKKAVRICTFSPCIEQVQRTTSEMRRLGWVDIEMVEVQHRRIEVRRDRVGLHEEGLRGVNATPATVEEALGRLREVEGRIKNFHETMHGSAAAAAESSEQGGPDSDLGKGWGKESKEQRLQRIREEEKRRKVFKEGRLVHRTEPEIKTHTSYLCFAVLPREWTPEDEEKARRKWAKGGPAAEKEAAEKEAAEKEAAEKGAAQ</sequence>
<evidence type="ECO:0000256" key="7">
    <source>
        <dbReference type="ARBA" id="ARBA00022694"/>
    </source>
</evidence>
<dbReference type="EMBL" id="MNUE01000031">
    <property type="protein sequence ID" value="OJD33381.1"/>
    <property type="molecule type" value="Genomic_DNA"/>
</dbReference>
<feature type="compositionally biased region" description="Low complexity" evidence="10">
    <location>
        <begin position="280"/>
        <end position="294"/>
    </location>
</feature>
<feature type="compositionally biased region" description="Low complexity" evidence="10">
    <location>
        <begin position="399"/>
        <end position="408"/>
    </location>
</feature>
<evidence type="ECO:0000256" key="10">
    <source>
        <dbReference type="SAM" id="MobiDB-lite"/>
    </source>
</evidence>
<keyword evidence="13" id="KW-1185">Reference proteome</keyword>
<dbReference type="Gene3D" id="3.10.330.20">
    <property type="match status" value="1"/>
</dbReference>
<evidence type="ECO:0000256" key="8">
    <source>
        <dbReference type="ARBA" id="ARBA00023242"/>
    </source>
</evidence>
<dbReference type="GO" id="GO:0030488">
    <property type="term" value="P:tRNA methylation"/>
    <property type="evidence" value="ECO:0007669"/>
    <property type="project" value="InterPro"/>
</dbReference>
<feature type="domain" description="tRNA (adenine(58)-N(1))-methyltransferase catalytic subunit TRM61 C-terminal" evidence="11">
    <location>
        <begin position="208"/>
        <end position="279"/>
    </location>
</feature>
<feature type="region of interest" description="Disordered" evidence="10">
    <location>
        <begin position="279"/>
        <end position="307"/>
    </location>
</feature>
<organism evidence="12 13">
    <name type="scientific">Diplodia corticola</name>
    <dbReference type="NCBI Taxonomy" id="236234"/>
    <lineage>
        <taxon>Eukaryota</taxon>
        <taxon>Fungi</taxon>
        <taxon>Dikarya</taxon>
        <taxon>Ascomycota</taxon>
        <taxon>Pezizomycotina</taxon>
        <taxon>Dothideomycetes</taxon>
        <taxon>Dothideomycetes incertae sedis</taxon>
        <taxon>Botryosphaeriales</taxon>
        <taxon>Botryosphaeriaceae</taxon>
        <taxon>Diplodia</taxon>
    </lineage>
</organism>
<dbReference type="GO" id="GO:0005634">
    <property type="term" value="C:nucleus"/>
    <property type="evidence" value="ECO:0007669"/>
    <property type="project" value="UniProtKB-SubCell"/>
</dbReference>
<keyword evidence="8" id="KW-0539">Nucleus</keyword>
<feature type="domain" description="tRNA (adenine(58)-N(1))-methyltransferase catalytic subunit TRM61 C-terminal" evidence="11">
    <location>
        <begin position="115"/>
        <end position="175"/>
    </location>
</feature>
<feature type="compositionally biased region" description="Basic and acidic residues" evidence="10">
    <location>
        <begin position="420"/>
        <end position="432"/>
    </location>
</feature>
<dbReference type="OrthoDB" id="1925287at2759"/>
<accession>A0A1J9S141</accession>
<protein>
    <recommendedName>
        <fullName evidence="3">tRNA (adenine(58)-N(1))-methyltransferase catalytic subunit TRM61</fullName>
        <ecNumber evidence="2">2.1.1.220</ecNumber>
    </recommendedName>
    <alternativeName>
        <fullName evidence="9">tRNA(m1A58)-methyltransferase subunit TRM61</fullName>
    </alternativeName>
</protein>
<keyword evidence="4 12" id="KW-0489">Methyltransferase</keyword>
<dbReference type="InterPro" id="IPR014816">
    <property type="entry name" value="tRNA_MeTrfase_Gcd14"/>
</dbReference>
<evidence type="ECO:0000256" key="2">
    <source>
        <dbReference type="ARBA" id="ARBA00012796"/>
    </source>
</evidence>
<gene>
    <name evidence="12" type="ORF">BKCO1_31000113</name>
</gene>
<feature type="compositionally biased region" description="Basic and acidic residues" evidence="10">
    <location>
        <begin position="490"/>
        <end position="511"/>
    </location>
</feature>
<dbReference type="STRING" id="236234.A0A1J9S141"/>
<proteinExistence type="predicted"/>
<dbReference type="InterPro" id="IPR029063">
    <property type="entry name" value="SAM-dependent_MTases_sf"/>
</dbReference>
<dbReference type="EC" id="2.1.1.220" evidence="2"/>
<feature type="region of interest" description="Disordered" evidence="10">
    <location>
        <begin position="184"/>
        <end position="204"/>
    </location>
</feature>
<keyword evidence="5 12" id="KW-0808">Transferase</keyword>
<dbReference type="Proteomes" id="UP000183809">
    <property type="component" value="Unassembled WGS sequence"/>
</dbReference>
<evidence type="ECO:0000256" key="1">
    <source>
        <dbReference type="ARBA" id="ARBA00004123"/>
    </source>
</evidence>
<feature type="region of interest" description="Disordered" evidence="10">
    <location>
        <begin position="76"/>
        <end position="108"/>
    </location>
</feature>
<evidence type="ECO:0000256" key="3">
    <source>
        <dbReference type="ARBA" id="ARBA00015963"/>
    </source>
</evidence>
<feature type="compositionally biased region" description="Basic residues" evidence="10">
    <location>
        <begin position="83"/>
        <end position="92"/>
    </location>
</feature>
<dbReference type="PANTHER" id="PTHR12133">
    <property type="entry name" value="TRNA (ADENINE(58)-N(1))-METHYLTRANSFERASE"/>
    <property type="match status" value="1"/>
</dbReference>
<dbReference type="Pfam" id="PF08704">
    <property type="entry name" value="GCD14"/>
    <property type="match status" value="3"/>
</dbReference>
<evidence type="ECO:0000256" key="9">
    <source>
        <dbReference type="ARBA" id="ARBA00033309"/>
    </source>
</evidence>
<feature type="domain" description="tRNA (adenine(58)-N(1))-methyltransferase catalytic subunit TRM61 C-terminal" evidence="11">
    <location>
        <begin position="311"/>
        <end position="466"/>
    </location>
</feature>
<evidence type="ECO:0000259" key="11">
    <source>
        <dbReference type="Pfam" id="PF08704"/>
    </source>
</evidence>
<evidence type="ECO:0000313" key="12">
    <source>
        <dbReference type="EMBL" id="OJD33381.1"/>
    </source>
</evidence>
<comment type="subcellular location">
    <subcellularLocation>
        <location evidence="1">Nucleus</location>
    </subcellularLocation>
</comment>
<feature type="region of interest" description="Disordered" evidence="10">
    <location>
        <begin position="472"/>
        <end position="511"/>
    </location>
</feature>
<dbReference type="GO" id="GO:0160107">
    <property type="term" value="F:tRNA (adenine(58)-N1)-methyltransferase activity"/>
    <property type="evidence" value="ECO:0007669"/>
    <property type="project" value="UniProtKB-EC"/>
</dbReference>
<dbReference type="GO" id="GO:0031515">
    <property type="term" value="C:tRNA (m1A) methyltransferase complex"/>
    <property type="evidence" value="ECO:0007669"/>
    <property type="project" value="InterPro"/>
</dbReference>
<name>A0A1J9S141_9PEZI</name>
<dbReference type="PROSITE" id="PS51620">
    <property type="entry name" value="SAM_TRM61"/>
    <property type="match status" value="1"/>
</dbReference>
<dbReference type="GeneID" id="31014542"/>
<dbReference type="Gene3D" id="3.40.50.150">
    <property type="entry name" value="Vaccinia Virus protein VP39"/>
    <property type="match status" value="1"/>
</dbReference>
<evidence type="ECO:0000256" key="4">
    <source>
        <dbReference type="ARBA" id="ARBA00022603"/>
    </source>
</evidence>